<dbReference type="InterPro" id="IPR014043">
    <property type="entry name" value="Acyl_transferase_dom"/>
</dbReference>
<evidence type="ECO:0000256" key="3">
    <source>
        <dbReference type="ARBA" id="ARBA00022679"/>
    </source>
</evidence>
<dbReference type="InterPro" id="IPR036291">
    <property type="entry name" value="NAD(P)-bd_dom_sf"/>
</dbReference>
<dbReference type="Gene3D" id="3.30.70.3290">
    <property type="match status" value="1"/>
</dbReference>
<dbReference type="SUPFAM" id="SSF51735">
    <property type="entry name" value="NAD(P)-binding Rossmann-fold domains"/>
    <property type="match status" value="2"/>
</dbReference>
<reference evidence="7 8" key="1">
    <citation type="submission" date="2024-09" db="EMBL/GenBank/DDBJ databases">
        <authorList>
            <person name="Sun Q."/>
            <person name="Mori K."/>
        </authorList>
    </citation>
    <scope>NUCLEOTIDE SEQUENCE [LARGE SCALE GENOMIC DNA]</scope>
    <source>
        <strain evidence="7 8">JCM 3028</strain>
    </source>
</reference>
<keyword evidence="3" id="KW-0808">Transferase</keyword>
<proteinExistence type="predicted"/>
<name>A0ABV5TW52_9ACTN</name>
<dbReference type="InterPro" id="IPR009081">
    <property type="entry name" value="PP-bd_ACP"/>
</dbReference>
<comment type="caution">
    <text evidence="7">The sequence shown here is derived from an EMBL/GenBank/DDBJ whole genome shotgun (WGS) entry which is preliminary data.</text>
</comment>
<dbReference type="InterPro" id="IPR057326">
    <property type="entry name" value="KR_dom"/>
</dbReference>
<dbReference type="InterPro" id="IPR013968">
    <property type="entry name" value="PKS_KR"/>
</dbReference>
<dbReference type="SMART" id="SM01294">
    <property type="entry name" value="PKS_PP_betabranch"/>
    <property type="match status" value="1"/>
</dbReference>
<evidence type="ECO:0000259" key="6">
    <source>
        <dbReference type="PROSITE" id="PS50075"/>
    </source>
</evidence>
<feature type="domain" description="Carrier" evidence="6">
    <location>
        <begin position="768"/>
        <end position="846"/>
    </location>
</feature>
<keyword evidence="8" id="KW-1185">Reference proteome</keyword>
<dbReference type="Proteomes" id="UP001589610">
    <property type="component" value="Unassembled WGS sequence"/>
</dbReference>
<accession>A0ABV5TW52</accession>
<dbReference type="SMART" id="SM00827">
    <property type="entry name" value="PKS_AT"/>
    <property type="match status" value="1"/>
</dbReference>
<dbReference type="Pfam" id="PF00698">
    <property type="entry name" value="Acyl_transf_1"/>
    <property type="match status" value="1"/>
</dbReference>
<dbReference type="InterPro" id="IPR020806">
    <property type="entry name" value="PKS_PP-bd"/>
</dbReference>
<evidence type="ECO:0000256" key="5">
    <source>
        <dbReference type="SAM" id="MobiDB-lite"/>
    </source>
</evidence>
<dbReference type="SMART" id="SM00823">
    <property type="entry name" value="PKS_PP"/>
    <property type="match status" value="1"/>
</dbReference>
<keyword evidence="2" id="KW-0597">Phosphoprotein</keyword>
<dbReference type="InterPro" id="IPR016035">
    <property type="entry name" value="Acyl_Trfase/lysoPLipase"/>
</dbReference>
<feature type="region of interest" description="Disordered" evidence="5">
    <location>
        <begin position="735"/>
        <end position="754"/>
    </location>
</feature>
<dbReference type="SUPFAM" id="SSF55048">
    <property type="entry name" value="Probable ACP-binding domain of malonyl-CoA ACP transacylase"/>
    <property type="match status" value="1"/>
</dbReference>
<protein>
    <submittedName>
        <fullName evidence="7">Type I polyketide synthase</fullName>
    </submittedName>
</protein>
<dbReference type="SUPFAM" id="SSF52151">
    <property type="entry name" value="FabD/lysophospholipase-like"/>
    <property type="match status" value="1"/>
</dbReference>
<dbReference type="Pfam" id="PF08659">
    <property type="entry name" value="KR"/>
    <property type="match status" value="1"/>
</dbReference>
<dbReference type="InterPro" id="IPR001227">
    <property type="entry name" value="Ac_transferase_dom_sf"/>
</dbReference>
<dbReference type="EMBL" id="JBHMBS010000074">
    <property type="protein sequence ID" value="MFB9682456.1"/>
    <property type="molecule type" value="Genomic_DNA"/>
</dbReference>
<evidence type="ECO:0000256" key="1">
    <source>
        <dbReference type="ARBA" id="ARBA00022450"/>
    </source>
</evidence>
<feature type="non-terminal residue" evidence="7">
    <location>
        <position position="1"/>
    </location>
</feature>
<evidence type="ECO:0000313" key="7">
    <source>
        <dbReference type="EMBL" id="MFB9682456.1"/>
    </source>
</evidence>
<dbReference type="Gene3D" id="1.10.1200.10">
    <property type="entry name" value="ACP-like"/>
    <property type="match status" value="1"/>
</dbReference>
<dbReference type="PROSITE" id="PS50075">
    <property type="entry name" value="CARRIER"/>
    <property type="match status" value="1"/>
</dbReference>
<dbReference type="Gene3D" id="3.40.50.720">
    <property type="entry name" value="NAD(P)-binding Rossmann-like Domain"/>
    <property type="match status" value="1"/>
</dbReference>
<dbReference type="InterPro" id="IPR006162">
    <property type="entry name" value="Ppantetheine_attach_site"/>
</dbReference>
<dbReference type="InterPro" id="IPR050091">
    <property type="entry name" value="PKS_NRPS_Biosynth_Enz"/>
</dbReference>
<dbReference type="SMART" id="SM00822">
    <property type="entry name" value="PKS_KR"/>
    <property type="match status" value="1"/>
</dbReference>
<dbReference type="CDD" id="cd08952">
    <property type="entry name" value="KR_1_SDR_x"/>
    <property type="match status" value="1"/>
</dbReference>
<dbReference type="Pfam" id="PF00550">
    <property type="entry name" value="PP-binding"/>
    <property type="match status" value="1"/>
</dbReference>
<dbReference type="RefSeq" id="WP_386164110.1">
    <property type="nucleotide sequence ID" value="NZ_JBHMBS010000074.1"/>
</dbReference>
<dbReference type="SUPFAM" id="SSF47336">
    <property type="entry name" value="ACP-like"/>
    <property type="match status" value="1"/>
</dbReference>
<keyword evidence="4" id="KW-0012">Acyltransferase</keyword>
<evidence type="ECO:0000313" key="8">
    <source>
        <dbReference type="Proteomes" id="UP001589610"/>
    </source>
</evidence>
<dbReference type="InterPro" id="IPR016036">
    <property type="entry name" value="Malonyl_transacylase_ACP-bd"/>
</dbReference>
<dbReference type="InterPro" id="IPR036736">
    <property type="entry name" value="ACP-like_sf"/>
</dbReference>
<evidence type="ECO:0000256" key="2">
    <source>
        <dbReference type="ARBA" id="ARBA00022553"/>
    </source>
</evidence>
<dbReference type="PROSITE" id="PS00012">
    <property type="entry name" value="PHOSPHOPANTETHEINE"/>
    <property type="match status" value="1"/>
</dbReference>
<gene>
    <name evidence="7" type="ORF">ACFFRH_43940</name>
</gene>
<dbReference type="PANTHER" id="PTHR43775">
    <property type="entry name" value="FATTY ACID SYNTHASE"/>
    <property type="match status" value="1"/>
</dbReference>
<organism evidence="7 8">
    <name type="scientific">Streptosporangium vulgare</name>
    <dbReference type="NCBI Taxonomy" id="46190"/>
    <lineage>
        <taxon>Bacteria</taxon>
        <taxon>Bacillati</taxon>
        <taxon>Actinomycetota</taxon>
        <taxon>Actinomycetes</taxon>
        <taxon>Streptosporangiales</taxon>
        <taxon>Streptosporangiaceae</taxon>
        <taxon>Streptosporangium</taxon>
    </lineage>
</organism>
<evidence type="ECO:0000256" key="4">
    <source>
        <dbReference type="ARBA" id="ARBA00023315"/>
    </source>
</evidence>
<keyword evidence="1" id="KW-0596">Phosphopantetheine</keyword>
<sequence length="919" mass="96865">VAVVGHSQGEIAAAVVSGGLSLGDGARVVALRSRLLGGLAGRGGMASVALPADQVEERVAGWGGVSVAAENGPASTVVSGEVGALAGFVAGCEAAGVRTRVIAVDYASHSAQMEEIREELVEALASVTPLVPRVPFFSTLSGRWLDEPLDGAYWFRNLRERVRFAEATQGLIEAGHRVFVEVSPHPVLTLGIEQSLEAAEVQGAAVGTLRRDEGGMDRFLLSLGEAFVHGVEVDWSPAFGNAHPDPDADLPTYPFQRKHYWLRPVESAVAQDTWGYDVAWHPASDTPVEGVLTGDWLVVTPAGDHHHDPGLVRAAAKALERHGARPVTLVLDGATNRDEVVRTLAGRDRPAGILSLLAFDEAPHAHHPAVPGGVAGLLTLVQALAETGWAVPLWSVTSGAVSTGSGDPVRRPVHAETWGLARVAALEQPRVWGGLADLPETPDDTAWDRLCGVLAGLGDEDQVAIRDTGVLVRRLVRAPLTAPARFRTSGTALVTGGTGALAPHLARWLAARGAEHIVLASRRGAGAEGTDALAGELAERGVTVTTVSCDVADRDAVAALLDRLRADGHSPRTVVHAASAARLASLAETTVEEFADAVAAKVHGATHLDELLDHDRLDAFVLFSSIAGVWGSGDHGAYAAANAFLDAYAEYGRGRPGHRPTSVAWGVWDSERLAEQVDAERLRRQGLPSLDPATALDRLDRVLTGGAAFAAVADVDWETFTPVFASARPRPLVADLTGTRHGTDGPEDPDAGPDETYARRLAALPPAEQERELLRMVIAHVAEALGHTSPREIGADRAFRELGFESLTAVELRNRLNAATGLRLPVTVVFEHANPAALAGHMRSLLVGAEPSPHAELDRLEAAVTSLTGEERSVIAERLAALLAKLGTDDDTPGDEEEDDLLSATDDEIFDLIDRELGA</sequence>
<dbReference type="Gene3D" id="3.40.366.10">
    <property type="entry name" value="Malonyl-Coenzyme A Acyl Carrier Protein, domain 2"/>
    <property type="match status" value="1"/>
</dbReference>
<dbReference type="PANTHER" id="PTHR43775:SF51">
    <property type="entry name" value="INACTIVE PHENOLPHTHIOCEROL SYNTHESIS POLYKETIDE SYNTHASE TYPE I PKS1-RELATED"/>
    <property type="match status" value="1"/>
</dbReference>